<name>A0A2U2I5L4_9BURK</name>
<dbReference type="OrthoDB" id="212722at2"/>
<dbReference type="InterPro" id="IPR013830">
    <property type="entry name" value="SGNH_hydro"/>
</dbReference>
<dbReference type="Gene3D" id="3.40.50.1110">
    <property type="entry name" value="SGNH hydrolase"/>
    <property type="match status" value="1"/>
</dbReference>
<evidence type="ECO:0000259" key="1">
    <source>
        <dbReference type="Pfam" id="PF13472"/>
    </source>
</evidence>
<dbReference type="InterPro" id="IPR036514">
    <property type="entry name" value="SGNH_hydro_sf"/>
</dbReference>
<dbReference type="EMBL" id="PXWF02000050">
    <property type="protein sequence ID" value="PWF55047.1"/>
    <property type="molecule type" value="Genomic_DNA"/>
</dbReference>
<dbReference type="AlphaFoldDB" id="A0A2U2I5L4"/>
<accession>A0A2U2I5L4</accession>
<dbReference type="CDD" id="cd00229">
    <property type="entry name" value="SGNH_hydrolase"/>
    <property type="match status" value="1"/>
</dbReference>
<protein>
    <submittedName>
        <fullName evidence="2">SGNH/GDSL hydrolase family protein</fullName>
    </submittedName>
</protein>
<dbReference type="Proteomes" id="UP000241421">
    <property type="component" value="Unassembled WGS sequence"/>
</dbReference>
<keyword evidence="2" id="KW-0378">Hydrolase</keyword>
<proteinExistence type="predicted"/>
<evidence type="ECO:0000313" key="2">
    <source>
        <dbReference type="EMBL" id="PWF55047.1"/>
    </source>
</evidence>
<reference evidence="2 3" key="1">
    <citation type="submission" date="2018-04" db="EMBL/GenBank/DDBJ databases">
        <title>Massilia violaceinigra sp. nov., a novel purple-pigmented bacterium isolated from Tianshan glacier, Xinjiang, China.</title>
        <authorList>
            <person name="Wang H."/>
        </authorList>
    </citation>
    <scope>NUCLEOTIDE SEQUENCE [LARGE SCALE GENOMIC DNA]</scope>
    <source>
        <strain evidence="2 3">B448-2</strain>
    </source>
</reference>
<comment type="caution">
    <text evidence="2">The sequence shown here is derived from an EMBL/GenBank/DDBJ whole genome shotgun (WGS) entry which is preliminary data.</text>
</comment>
<dbReference type="Pfam" id="PF13472">
    <property type="entry name" value="Lipase_GDSL_2"/>
    <property type="match status" value="1"/>
</dbReference>
<feature type="domain" description="SGNH hydrolase-type esterase" evidence="1">
    <location>
        <begin position="6"/>
        <end position="173"/>
    </location>
</feature>
<dbReference type="RefSeq" id="WP_106756197.1">
    <property type="nucleotide sequence ID" value="NZ_PXWF02000050.1"/>
</dbReference>
<organism evidence="2 3">
    <name type="scientific">Massilia glaciei</name>
    <dbReference type="NCBI Taxonomy" id="1524097"/>
    <lineage>
        <taxon>Bacteria</taxon>
        <taxon>Pseudomonadati</taxon>
        <taxon>Pseudomonadota</taxon>
        <taxon>Betaproteobacteria</taxon>
        <taxon>Burkholderiales</taxon>
        <taxon>Oxalobacteraceae</taxon>
        <taxon>Telluria group</taxon>
        <taxon>Massilia</taxon>
    </lineage>
</organism>
<dbReference type="GO" id="GO:0016788">
    <property type="term" value="F:hydrolase activity, acting on ester bonds"/>
    <property type="evidence" value="ECO:0007669"/>
    <property type="project" value="UniProtKB-ARBA"/>
</dbReference>
<dbReference type="SUPFAM" id="SSF52266">
    <property type="entry name" value="SGNH hydrolase"/>
    <property type="match status" value="1"/>
</dbReference>
<evidence type="ECO:0000313" key="3">
    <source>
        <dbReference type="Proteomes" id="UP000241421"/>
    </source>
</evidence>
<gene>
    <name evidence="2" type="ORF">C7C56_003990</name>
</gene>
<sequence>MHNVVLLGDSILDNAAYTAGGPAVIAHVRQQLPPGWRATLNAVDGATTDDLQPQLASLPPDASHLLLSIGGNNALLCQDILETPVTSSGEALLLFYALAQDFELAYRGAVQDCLKRNLPLVVCTIYHGNFPDPDYQRRVAVALTVFNDVIIRIAVEMRLKVIDLRSICNCADDYANPIEPSGSGGAKIARAIVLAVTEPASSARGANVVAN</sequence>
<keyword evidence="3" id="KW-1185">Reference proteome</keyword>